<dbReference type="GO" id="GO:0008757">
    <property type="term" value="F:S-adenosylmethionine-dependent methyltransferase activity"/>
    <property type="evidence" value="ECO:0007669"/>
    <property type="project" value="UniProtKB-ARBA"/>
</dbReference>
<keyword evidence="3" id="KW-1185">Reference proteome</keyword>
<accession>C5DFU4</accession>
<dbReference type="InterPro" id="IPR029063">
    <property type="entry name" value="SAM-dependent_MTases_sf"/>
</dbReference>
<dbReference type="PANTHER" id="PTHR14614:SF130">
    <property type="entry name" value="PROTEIN-LYSINE N-METHYLTRANSFERASE EEF2KMT"/>
    <property type="match status" value="1"/>
</dbReference>
<protein>
    <submittedName>
        <fullName evidence="2">KLTH0D17996p</fullName>
    </submittedName>
</protein>
<dbReference type="PANTHER" id="PTHR14614">
    <property type="entry name" value="HEPATOCELLULAR CARCINOMA-ASSOCIATED ANTIGEN"/>
    <property type="match status" value="1"/>
</dbReference>
<organism evidence="2 3">
    <name type="scientific">Lachancea thermotolerans (strain ATCC 56472 / CBS 6340 / NRRL Y-8284)</name>
    <name type="common">Yeast</name>
    <name type="synonym">Kluyveromyces thermotolerans</name>
    <dbReference type="NCBI Taxonomy" id="559295"/>
    <lineage>
        <taxon>Eukaryota</taxon>
        <taxon>Fungi</taxon>
        <taxon>Dikarya</taxon>
        <taxon>Ascomycota</taxon>
        <taxon>Saccharomycotina</taxon>
        <taxon>Saccharomycetes</taxon>
        <taxon>Saccharomycetales</taxon>
        <taxon>Saccharomycetaceae</taxon>
        <taxon>Lachancea</taxon>
    </lineage>
</organism>
<proteinExistence type="predicted"/>
<dbReference type="RefSeq" id="XP_002553487.1">
    <property type="nucleotide sequence ID" value="XM_002553441.1"/>
</dbReference>
<dbReference type="HOGENOM" id="CLU_038942_1_1_1"/>
<dbReference type="GeneID" id="8295739"/>
<dbReference type="STRING" id="559295.C5DFU4"/>
<name>C5DFU4_LACTC</name>
<dbReference type="EMBL" id="CU928168">
    <property type="protein sequence ID" value="CAR23049.1"/>
    <property type="molecule type" value="Genomic_DNA"/>
</dbReference>
<dbReference type="CDD" id="cd02440">
    <property type="entry name" value="AdoMet_MTases"/>
    <property type="match status" value="1"/>
</dbReference>
<dbReference type="InParanoid" id="C5DFU4"/>
<dbReference type="FunCoup" id="C5DFU4">
    <property type="interactions" value="528"/>
</dbReference>
<dbReference type="AlphaFoldDB" id="C5DFU4"/>
<dbReference type="KEGG" id="lth:KLTH0D17996g"/>
<reference evidence="2 3" key="1">
    <citation type="journal article" date="2009" name="Genome Res.">
        <title>Comparative genomics of protoploid Saccharomycetaceae.</title>
        <authorList>
            <consortium name="The Genolevures Consortium"/>
            <person name="Souciet J.-L."/>
            <person name="Dujon B."/>
            <person name="Gaillardin C."/>
            <person name="Johnston M."/>
            <person name="Baret P.V."/>
            <person name="Cliften P."/>
            <person name="Sherman D.J."/>
            <person name="Weissenbach J."/>
            <person name="Westhof E."/>
            <person name="Wincker P."/>
            <person name="Jubin C."/>
            <person name="Poulain J."/>
            <person name="Barbe V."/>
            <person name="Segurens B."/>
            <person name="Artiguenave F."/>
            <person name="Anthouard V."/>
            <person name="Vacherie B."/>
            <person name="Val M.-E."/>
            <person name="Fulton R.S."/>
            <person name="Minx P."/>
            <person name="Wilson R."/>
            <person name="Durrens P."/>
            <person name="Jean G."/>
            <person name="Marck C."/>
            <person name="Martin T."/>
            <person name="Nikolski M."/>
            <person name="Rolland T."/>
            <person name="Seret M.-L."/>
            <person name="Casaregola S."/>
            <person name="Despons L."/>
            <person name="Fairhead C."/>
            <person name="Fischer G."/>
            <person name="Lafontaine I."/>
            <person name="Leh V."/>
            <person name="Lemaire M."/>
            <person name="de Montigny J."/>
            <person name="Neuveglise C."/>
            <person name="Thierry A."/>
            <person name="Blanc-Lenfle I."/>
            <person name="Bleykasten C."/>
            <person name="Diffels J."/>
            <person name="Fritsch E."/>
            <person name="Frangeul L."/>
            <person name="Goeffon A."/>
            <person name="Jauniaux N."/>
            <person name="Kachouri-Lafond R."/>
            <person name="Payen C."/>
            <person name="Potier S."/>
            <person name="Pribylova L."/>
            <person name="Ozanne C."/>
            <person name="Richard G.-F."/>
            <person name="Sacerdot C."/>
            <person name="Straub M.-L."/>
            <person name="Talla E."/>
        </authorList>
    </citation>
    <scope>NUCLEOTIDE SEQUENCE [LARGE SCALE GENOMIC DNA]</scope>
    <source>
        <strain evidence="3">ATCC 56472 / CBS 6340 / NRRL Y-8284</strain>
    </source>
</reference>
<gene>
    <name evidence="2" type="ordered locus">KLTH0D17996g</name>
</gene>
<sequence length="317" mass="35449">MNRELYAQIHQRCAVTDVIRTLSATETIDTLEFIDQFELVISRNPHYAKQLIKALTNNTELVETGGNGTEVDLSEWVYERYVDLLPLKAPVPTFTDIIRYTLNDELAIDVQEQPYLLCASGTTGFRTWESALYLSEYLAENFPEFSAGKFSRALELGAGTGLVSIAWAKLFKGYIKELIVTDGDSSLVEQAARVNFKLNGIDTRECHGDCAYKFQRLWWGEDAVPEVDIVLAADVTYDSSVIPSLTHCLKTALSQGTQFALVAATVRNKCTTMAFERDCEDRGMTWEIISCKSGSLAPIYIYKVRRDAGGKAKPINH</sequence>
<dbReference type="Proteomes" id="UP000002036">
    <property type="component" value="Chromosome D"/>
</dbReference>
<evidence type="ECO:0000313" key="2">
    <source>
        <dbReference type="EMBL" id="CAR23049.1"/>
    </source>
</evidence>
<dbReference type="Pfam" id="PF10294">
    <property type="entry name" value="Methyltransf_16"/>
    <property type="match status" value="1"/>
</dbReference>
<keyword evidence="1" id="KW-0808">Transferase</keyword>
<dbReference type="Gene3D" id="3.40.50.150">
    <property type="entry name" value="Vaccinia Virus protein VP39"/>
    <property type="match status" value="1"/>
</dbReference>
<dbReference type="OrthoDB" id="194386at2759"/>
<dbReference type="SUPFAM" id="SSF53335">
    <property type="entry name" value="S-adenosyl-L-methionine-dependent methyltransferases"/>
    <property type="match status" value="1"/>
</dbReference>
<dbReference type="InterPro" id="IPR019410">
    <property type="entry name" value="Methyltransf_16"/>
</dbReference>
<dbReference type="eggNOG" id="KOG2497">
    <property type="taxonomic scope" value="Eukaryota"/>
</dbReference>
<dbReference type="OMA" id="MYVTDGD"/>
<dbReference type="GO" id="GO:0005737">
    <property type="term" value="C:cytoplasm"/>
    <property type="evidence" value="ECO:0007669"/>
    <property type="project" value="TreeGrafter"/>
</dbReference>
<evidence type="ECO:0000256" key="1">
    <source>
        <dbReference type="ARBA" id="ARBA00022679"/>
    </source>
</evidence>
<evidence type="ECO:0000313" key="3">
    <source>
        <dbReference type="Proteomes" id="UP000002036"/>
    </source>
</evidence>